<evidence type="ECO:0000256" key="5">
    <source>
        <dbReference type="ARBA" id="ARBA00023136"/>
    </source>
</evidence>
<evidence type="ECO:0000256" key="1">
    <source>
        <dbReference type="ARBA" id="ARBA00004370"/>
    </source>
</evidence>
<feature type="region of interest" description="Disordered" evidence="7">
    <location>
        <begin position="353"/>
        <end position="373"/>
    </location>
</feature>
<comment type="similarity">
    <text evidence="2 6">Belongs to the SURF1 family.</text>
</comment>
<dbReference type="InterPro" id="IPR045214">
    <property type="entry name" value="Surf1/Surf4"/>
</dbReference>
<evidence type="ECO:0000313" key="9">
    <source>
        <dbReference type="Proteomes" id="UP000611554"/>
    </source>
</evidence>
<name>A0ABQ2QX43_9ACTN</name>
<dbReference type="InterPro" id="IPR002994">
    <property type="entry name" value="Surf1/Shy1"/>
</dbReference>
<feature type="region of interest" description="Disordered" evidence="7">
    <location>
        <begin position="1"/>
        <end position="20"/>
    </location>
</feature>
<protein>
    <recommendedName>
        <fullName evidence="6">SURF1-like protein</fullName>
    </recommendedName>
</protein>
<dbReference type="Proteomes" id="UP000611554">
    <property type="component" value="Unassembled WGS sequence"/>
</dbReference>
<evidence type="ECO:0000256" key="4">
    <source>
        <dbReference type="ARBA" id="ARBA00022989"/>
    </source>
</evidence>
<keyword evidence="3 6" id="KW-0812">Transmembrane</keyword>
<feature type="transmembrane region" description="Helical" evidence="6">
    <location>
        <begin position="115"/>
        <end position="136"/>
    </location>
</feature>
<gene>
    <name evidence="8" type="ORF">GCM10010140_28600</name>
</gene>
<feature type="transmembrane region" description="Helical" evidence="6">
    <location>
        <begin position="327"/>
        <end position="344"/>
    </location>
</feature>
<accession>A0ABQ2QX43</accession>
<dbReference type="EMBL" id="BMQJ01000006">
    <property type="protein sequence ID" value="GGP96949.1"/>
    <property type="molecule type" value="Genomic_DNA"/>
</dbReference>
<evidence type="ECO:0000313" key="8">
    <source>
        <dbReference type="EMBL" id="GGP96949.1"/>
    </source>
</evidence>
<feature type="region of interest" description="Disordered" evidence="7">
    <location>
        <begin position="54"/>
        <end position="97"/>
    </location>
</feature>
<organism evidence="8 9">
    <name type="scientific">Streptosporangium pseudovulgare</name>
    <dbReference type="NCBI Taxonomy" id="35765"/>
    <lineage>
        <taxon>Bacteria</taxon>
        <taxon>Bacillati</taxon>
        <taxon>Actinomycetota</taxon>
        <taxon>Actinomycetes</taxon>
        <taxon>Streptosporangiales</taxon>
        <taxon>Streptosporangiaceae</taxon>
        <taxon>Streptosporangium</taxon>
    </lineage>
</organism>
<dbReference type="PANTHER" id="PTHR23427:SF2">
    <property type="entry name" value="SURFEIT LOCUS PROTEIN 1"/>
    <property type="match status" value="1"/>
</dbReference>
<keyword evidence="9" id="KW-1185">Reference proteome</keyword>
<comment type="subcellular location">
    <subcellularLocation>
        <location evidence="6">Cell membrane</location>
        <topology evidence="6">Multi-pass membrane protein</topology>
    </subcellularLocation>
    <subcellularLocation>
        <location evidence="1">Membrane</location>
    </subcellularLocation>
</comment>
<dbReference type="CDD" id="cd06662">
    <property type="entry name" value="SURF1"/>
    <property type="match status" value="1"/>
</dbReference>
<keyword evidence="6" id="KW-1003">Cell membrane</keyword>
<proteinExistence type="inferred from homology"/>
<feature type="compositionally biased region" description="Basic and acidic residues" evidence="7">
    <location>
        <begin position="358"/>
        <end position="373"/>
    </location>
</feature>
<evidence type="ECO:0000256" key="7">
    <source>
        <dbReference type="SAM" id="MobiDB-lite"/>
    </source>
</evidence>
<keyword evidence="5 6" id="KW-0472">Membrane</keyword>
<keyword evidence="4 6" id="KW-1133">Transmembrane helix</keyword>
<dbReference type="PANTHER" id="PTHR23427">
    <property type="entry name" value="SURFEIT LOCUS PROTEIN"/>
    <property type="match status" value="1"/>
</dbReference>
<evidence type="ECO:0000256" key="2">
    <source>
        <dbReference type="ARBA" id="ARBA00007165"/>
    </source>
</evidence>
<dbReference type="PROSITE" id="PS50895">
    <property type="entry name" value="SURF1"/>
    <property type="match status" value="1"/>
</dbReference>
<evidence type="ECO:0000256" key="3">
    <source>
        <dbReference type="ARBA" id="ARBA00022692"/>
    </source>
</evidence>
<dbReference type="Pfam" id="PF02104">
    <property type="entry name" value="SURF1"/>
    <property type="match status" value="1"/>
</dbReference>
<reference evidence="9" key="1">
    <citation type="journal article" date="2019" name="Int. J. Syst. Evol. Microbiol.">
        <title>The Global Catalogue of Microorganisms (GCM) 10K type strain sequencing project: providing services to taxonomists for standard genome sequencing and annotation.</title>
        <authorList>
            <consortium name="The Broad Institute Genomics Platform"/>
            <consortium name="The Broad Institute Genome Sequencing Center for Infectious Disease"/>
            <person name="Wu L."/>
            <person name="Ma J."/>
        </authorList>
    </citation>
    <scope>NUCLEOTIDE SEQUENCE [LARGE SCALE GENOMIC DNA]</scope>
    <source>
        <strain evidence="9">JCM 3115</strain>
    </source>
</reference>
<sequence>MVADTPSWLNRRRAPSMMRDRPSRPLLAVFTDSMVRQQNLVPQTIRETAPARVILTPPSDGTKPAPTSAPRRPTSALAPVSTYRTTPSPHPEGRGGARGAYPECVYRFLLTPRWISLHVVVLLVIPAFVFLGRWQFGRYEERSFTSHQATANLAAAPVPVDRLTTPGGTVRVQDKYRTVTAAGTFDAAHQLLVRRRPQEGVLGFYVLTPLVTGDGQAVLVNRGWVKAGASADAVPDVPAPAPGRVTVTGRLRPAETEDTSGIKDRPGLPPGQVMLIDTGRIGGGLPYRLYGGFVELTSQSPQAAAAPVPVPEPDVGEGGGLNLAYGVQWWLFIAVAIGGWILLIRREAADIRAGQAEDGSKRDTKEPTEPIDA</sequence>
<comment type="caution">
    <text evidence="8">The sequence shown here is derived from an EMBL/GenBank/DDBJ whole genome shotgun (WGS) entry which is preliminary data.</text>
</comment>
<evidence type="ECO:0000256" key="6">
    <source>
        <dbReference type="RuleBase" id="RU363076"/>
    </source>
</evidence>